<dbReference type="RefSeq" id="WP_224144176.1">
    <property type="nucleotide sequence ID" value="NZ_JAHBFI010000014.1"/>
</dbReference>
<keyword evidence="1" id="KW-0472">Membrane</keyword>
<organism evidence="2 3">
    <name type="scientific">Leuconostoc gasicomitatum</name>
    <dbReference type="NCBI Taxonomy" id="115778"/>
    <lineage>
        <taxon>Bacteria</taxon>
        <taxon>Bacillati</taxon>
        <taxon>Bacillota</taxon>
        <taxon>Bacilli</taxon>
        <taxon>Lactobacillales</taxon>
        <taxon>Lactobacillaceae</taxon>
        <taxon>Leuconostoc</taxon>
        <taxon>Leuconostoc gelidum group</taxon>
    </lineage>
</organism>
<proteinExistence type="predicted"/>
<feature type="transmembrane region" description="Helical" evidence="1">
    <location>
        <begin position="7"/>
        <end position="28"/>
    </location>
</feature>
<evidence type="ECO:0000256" key="1">
    <source>
        <dbReference type="SAM" id="Phobius"/>
    </source>
</evidence>
<name>A0A9Q3SZ07_9LACO</name>
<keyword evidence="1" id="KW-0812">Transmembrane</keyword>
<evidence type="ECO:0000313" key="2">
    <source>
        <dbReference type="EMBL" id="MBZ5962649.1"/>
    </source>
</evidence>
<reference evidence="2" key="1">
    <citation type="submission" date="2021-05" db="EMBL/GenBank/DDBJ databases">
        <title>Pangenome of Leuconostoc gelidum warrants species status for Leuconostoc gelidum subsp. gasicomitatum.</title>
        <authorList>
            <person name="Johansson P."/>
            <person name="Sade E."/>
            <person name="Hultman J."/>
            <person name="Auvinen P."/>
            <person name="Bjorkroth J."/>
        </authorList>
    </citation>
    <scope>NUCLEOTIDE SEQUENCE</scope>
    <source>
        <strain evidence="2">A.21.4</strain>
    </source>
</reference>
<evidence type="ECO:0000313" key="3">
    <source>
        <dbReference type="Proteomes" id="UP000752647"/>
    </source>
</evidence>
<gene>
    <name evidence="2" type="ORF">KIJ12_05750</name>
</gene>
<feature type="transmembrane region" description="Helical" evidence="1">
    <location>
        <begin position="34"/>
        <end position="51"/>
    </location>
</feature>
<evidence type="ECO:0008006" key="4">
    <source>
        <dbReference type="Google" id="ProtNLM"/>
    </source>
</evidence>
<comment type="caution">
    <text evidence="2">The sequence shown here is derived from an EMBL/GenBank/DDBJ whole genome shotgun (WGS) entry which is preliminary data.</text>
</comment>
<keyword evidence="1" id="KW-1133">Transmembrane helix</keyword>
<dbReference type="AlphaFoldDB" id="A0A9Q3SZ07"/>
<dbReference type="EMBL" id="JAHBFI010000014">
    <property type="protein sequence ID" value="MBZ5962649.1"/>
    <property type="molecule type" value="Genomic_DNA"/>
</dbReference>
<dbReference type="Proteomes" id="UP000752647">
    <property type="component" value="Unassembled WGS sequence"/>
</dbReference>
<protein>
    <recommendedName>
        <fullName evidence="4">DUF1056 family protein</fullName>
    </recommendedName>
</protein>
<accession>A0A9Q3SZ07</accession>
<sequence length="57" mass="6060">MNKLKNISQYIPFVLIVLGIIAIVICAFQLATQVGWLAIGIGLFGLAYILAPKGGQS</sequence>